<accession>A0A9I9ED09</accession>
<sequence length="160" mass="17483">MASEKLVLIVNCCEFTEPMPDSPPTGHGNGGTVANGEKEDGINAELALLLLKMQLLILFQRGQKKKLFLLMNEWRLMDELAVLHAIYLLGSVGSRYLKNPKVLDKVGIKPPHGVLSKGPPGYGKTEGSILNISIEVPSMSRVLPESIGAVKSYLRQFIDV</sequence>
<dbReference type="InterPro" id="IPR027417">
    <property type="entry name" value="P-loop_NTPase"/>
</dbReference>
<proteinExistence type="predicted"/>
<organism evidence="1">
    <name type="scientific">Cucumis melo</name>
    <name type="common">Muskmelon</name>
    <dbReference type="NCBI Taxonomy" id="3656"/>
    <lineage>
        <taxon>Eukaryota</taxon>
        <taxon>Viridiplantae</taxon>
        <taxon>Streptophyta</taxon>
        <taxon>Embryophyta</taxon>
        <taxon>Tracheophyta</taxon>
        <taxon>Spermatophyta</taxon>
        <taxon>Magnoliopsida</taxon>
        <taxon>eudicotyledons</taxon>
        <taxon>Gunneridae</taxon>
        <taxon>Pentapetalae</taxon>
        <taxon>rosids</taxon>
        <taxon>fabids</taxon>
        <taxon>Cucurbitales</taxon>
        <taxon>Cucurbitaceae</taxon>
        <taxon>Benincaseae</taxon>
        <taxon>Cucumis</taxon>
    </lineage>
</organism>
<name>A0A9I9ED09_CUCME</name>
<dbReference type="Gene3D" id="3.40.50.300">
    <property type="entry name" value="P-loop containing nucleotide triphosphate hydrolases"/>
    <property type="match status" value="1"/>
</dbReference>
<dbReference type="EnsemblPlants" id="MELO3C032071.2.1">
    <property type="protein sequence ID" value="MELO3C032071.2.1"/>
    <property type="gene ID" value="MELO3C032071.2"/>
</dbReference>
<reference evidence="1" key="1">
    <citation type="submission" date="2023-03" db="UniProtKB">
        <authorList>
            <consortium name="EnsemblPlants"/>
        </authorList>
    </citation>
    <scope>IDENTIFICATION</scope>
</reference>
<dbReference type="Gramene" id="MELO3C032071.2.1">
    <property type="protein sequence ID" value="MELO3C032071.2.1"/>
    <property type="gene ID" value="MELO3C032071.2"/>
</dbReference>
<protein>
    <submittedName>
        <fullName evidence="1">Uncharacterized protein</fullName>
    </submittedName>
</protein>
<evidence type="ECO:0000313" key="1">
    <source>
        <dbReference type="EnsemblPlants" id="MELO3C032071.2.1"/>
    </source>
</evidence>
<dbReference type="AlphaFoldDB" id="A0A9I9ED09"/>